<proteinExistence type="predicted"/>
<gene>
    <name evidence="2" type="ORF">GNZ12_26965</name>
</gene>
<evidence type="ECO:0000256" key="1">
    <source>
        <dbReference type="SAM" id="MobiDB-lite"/>
    </source>
</evidence>
<dbReference type="Proteomes" id="UP000652198">
    <property type="component" value="Unassembled WGS sequence"/>
</dbReference>
<keyword evidence="3" id="KW-1185">Reference proteome</keyword>
<name>A0ABX2BXY0_9BURK</name>
<organism evidence="2 3">
    <name type="scientific">Paraburkholderia solitsugae</name>
    <dbReference type="NCBI Taxonomy" id="2675748"/>
    <lineage>
        <taxon>Bacteria</taxon>
        <taxon>Pseudomonadati</taxon>
        <taxon>Pseudomonadota</taxon>
        <taxon>Betaproteobacteria</taxon>
        <taxon>Burkholderiales</taxon>
        <taxon>Burkholderiaceae</taxon>
        <taxon>Paraburkholderia</taxon>
    </lineage>
</organism>
<accession>A0ABX2BXY0</accession>
<comment type="caution">
    <text evidence="2">The sequence shown here is derived from an EMBL/GenBank/DDBJ whole genome shotgun (WGS) entry which is preliminary data.</text>
</comment>
<dbReference type="RefSeq" id="WP_172315247.1">
    <property type="nucleotide sequence ID" value="NZ_WOEY01000105.1"/>
</dbReference>
<dbReference type="EMBL" id="WOEY01000105">
    <property type="protein sequence ID" value="NPT44893.1"/>
    <property type="molecule type" value="Genomic_DNA"/>
</dbReference>
<reference evidence="2 3" key="1">
    <citation type="submission" date="2019-11" db="EMBL/GenBank/DDBJ databases">
        <title>Metabolism of dissolved organic matter in forest soils.</title>
        <authorList>
            <person name="Cyle K.T."/>
            <person name="Wilhelm R.C."/>
            <person name="Martinez C.E."/>
        </authorList>
    </citation>
    <scope>NUCLEOTIDE SEQUENCE [LARGE SCALE GENOMIC DNA]</scope>
    <source>
        <strain evidence="2 3">1N</strain>
    </source>
</reference>
<protein>
    <recommendedName>
        <fullName evidence="4">Replication protein O</fullName>
    </recommendedName>
</protein>
<evidence type="ECO:0000313" key="3">
    <source>
        <dbReference type="Proteomes" id="UP000652198"/>
    </source>
</evidence>
<evidence type="ECO:0008006" key="4">
    <source>
        <dbReference type="Google" id="ProtNLM"/>
    </source>
</evidence>
<feature type="region of interest" description="Disordered" evidence="1">
    <location>
        <begin position="1"/>
        <end position="28"/>
    </location>
</feature>
<sequence>MSIAQHSVAGEGEAHPCEAETQTAEGDAQARAEFTCDTTNLPWVIFRAVHRAAQLQGVSARSRALLAALARTVDAKRPYAAIFARRELLTGRAMQSMRTFYRSLDDLEAAGLITRPPQSRYGQAGLFGRAYLHLTESAALLLGLVVKETPASHTASPDAKDEKAQEAREDSLALRSANVADGAIYKDLFPPSSQERQPGTLPADLQRLTSLGFHRFLVFKLMTEAKANGKFLSDVVDVSWAGLKKAHAPINYLRALLRKPVDFAYRARQLRNQTDQQQREATEKAEVTATVARSAGQSFYDAVGTRRVTVSADGSTLTVLDAAEGIARTVLNGWQSAFAKAVRKGDLQPATDAHHATFDALASTAPKQTAAARNEYAGQPRQLTGGIAGQLDVIKNALRAAGKGKFATVWSGQAQSCPANATA</sequence>
<evidence type="ECO:0000313" key="2">
    <source>
        <dbReference type="EMBL" id="NPT44893.1"/>
    </source>
</evidence>